<feature type="domain" description="Peptidase C51" evidence="1">
    <location>
        <begin position="1"/>
        <end position="117"/>
    </location>
</feature>
<dbReference type="EMBL" id="JAMZEJ010000009">
    <property type="protein sequence ID" value="MCQ8242020.1"/>
    <property type="molecule type" value="Genomic_DNA"/>
</dbReference>
<dbReference type="InterPro" id="IPR038765">
    <property type="entry name" value="Papain-like_cys_pep_sf"/>
</dbReference>
<reference evidence="2 3" key="1">
    <citation type="submission" date="2022-06" db="EMBL/GenBank/DDBJ databases">
        <title>Rhizosaccharibacter gen. nov. sp. nov. KSS12, endophytic bacteria isolated from sugarcane.</title>
        <authorList>
            <person name="Pitiwittayakul N."/>
        </authorList>
    </citation>
    <scope>NUCLEOTIDE SEQUENCE [LARGE SCALE GENOMIC DNA]</scope>
    <source>
        <strain evidence="2 3">KSS12</strain>
    </source>
</reference>
<dbReference type="Proteomes" id="UP001524547">
    <property type="component" value="Unassembled WGS sequence"/>
</dbReference>
<evidence type="ECO:0000313" key="2">
    <source>
        <dbReference type="EMBL" id="MCQ8242020.1"/>
    </source>
</evidence>
<dbReference type="SUPFAM" id="SSF54001">
    <property type="entry name" value="Cysteine proteinases"/>
    <property type="match status" value="1"/>
</dbReference>
<keyword evidence="3" id="KW-1185">Reference proteome</keyword>
<evidence type="ECO:0000259" key="1">
    <source>
        <dbReference type="PROSITE" id="PS50911"/>
    </source>
</evidence>
<comment type="caution">
    <text evidence="2">The sequence shown here is derived from an EMBL/GenBank/DDBJ whole genome shotgun (WGS) entry which is preliminary data.</text>
</comment>
<gene>
    <name evidence="2" type="ORF">NFI88_14360</name>
</gene>
<dbReference type="PROSITE" id="PS50911">
    <property type="entry name" value="CHAP"/>
    <property type="match status" value="1"/>
</dbReference>
<accession>A0ABT1W0A3</accession>
<name>A0ABT1W0A3_9PROT</name>
<proteinExistence type="predicted"/>
<protein>
    <submittedName>
        <fullName evidence="2">CHAP domain-containing protein</fullName>
    </submittedName>
</protein>
<evidence type="ECO:0000313" key="3">
    <source>
        <dbReference type="Proteomes" id="UP001524547"/>
    </source>
</evidence>
<organism evidence="2 3">
    <name type="scientific">Rhizosaccharibacter radicis</name>
    <dbReference type="NCBI Taxonomy" id="2782605"/>
    <lineage>
        <taxon>Bacteria</taxon>
        <taxon>Pseudomonadati</taxon>
        <taxon>Pseudomonadota</taxon>
        <taxon>Alphaproteobacteria</taxon>
        <taxon>Acetobacterales</taxon>
        <taxon>Acetobacteraceae</taxon>
        <taxon>Rhizosaccharibacter</taxon>
    </lineage>
</organism>
<dbReference type="InterPro" id="IPR007921">
    <property type="entry name" value="CHAP_dom"/>
</dbReference>
<dbReference type="Gene3D" id="3.90.1720.10">
    <property type="entry name" value="endopeptidase domain like (from Nostoc punctiforme)"/>
    <property type="match status" value="1"/>
</dbReference>
<dbReference type="RefSeq" id="WP_422920929.1">
    <property type="nucleotide sequence ID" value="NZ_JAMZEJ010000009.1"/>
</dbReference>
<dbReference type="Pfam" id="PF05257">
    <property type="entry name" value="CHAP"/>
    <property type="match status" value="1"/>
</dbReference>
<sequence>MSGLLLSALLLLAGCGGGGPQCGPYARSVTGLPLSGPAAGWWAQSDGRFAHSARPRPGAVLVFRRTGRLPDGHVSVVRAVVARRRIMVEHANWEPGRIDRAVPVTDVSPGNDWSLVRVWWAPSRRMGRTIYPTFGFILPAN</sequence>